<dbReference type="Proteomes" id="UP001589718">
    <property type="component" value="Unassembled WGS sequence"/>
</dbReference>
<protein>
    <submittedName>
        <fullName evidence="3">FAD/NAD(P)-binding protein</fullName>
    </submittedName>
</protein>
<feature type="domain" description="FAD-dependent urate hydroxylase HpyO/Asp monooxygenase CreE-like FAD/NAD(P)-binding" evidence="2">
    <location>
        <begin position="10"/>
        <end position="196"/>
    </location>
</feature>
<organism evidence="3 4">
    <name type="scientific">Streptomyces cremeus</name>
    <dbReference type="NCBI Taxonomy" id="66881"/>
    <lineage>
        <taxon>Bacteria</taxon>
        <taxon>Bacillati</taxon>
        <taxon>Actinomycetota</taxon>
        <taxon>Actinomycetes</taxon>
        <taxon>Kitasatosporales</taxon>
        <taxon>Streptomycetaceae</taxon>
        <taxon>Streptomyces</taxon>
    </lineage>
</organism>
<evidence type="ECO:0000313" key="3">
    <source>
        <dbReference type="EMBL" id="MFB9522087.1"/>
    </source>
</evidence>
<feature type="region of interest" description="Disordered" evidence="1">
    <location>
        <begin position="645"/>
        <end position="666"/>
    </location>
</feature>
<dbReference type="InterPro" id="IPR036188">
    <property type="entry name" value="FAD/NAD-bd_sf"/>
</dbReference>
<evidence type="ECO:0000259" key="2">
    <source>
        <dbReference type="Pfam" id="PF13454"/>
    </source>
</evidence>
<comment type="caution">
    <text evidence="3">The sequence shown here is derived from an EMBL/GenBank/DDBJ whole genome shotgun (WGS) entry which is preliminary data.</text>
</comment>
<dbReference type="InterPro" id="IPR038732">
    <property type="entry name" value="HpyO/CreE_NAD-binding"/>
</dbReference>
<gene>
    <name evidence="3" type="ORF">ACFFTU_19260</name>
</gene>
<accession>A0ABV5PFX7</accession>
<feature type="compositionally biased region" description="Basic and acidic residues" evidence="1">
    <location>
        <begin position="656"/>
        <end position="666"/>
    </location>
</feature>
<dbReference type="PANTHER" id="PTHR40254:SF1">
    <property type="entry name" value="BLR0577 PROTEIN"/>
    <property type="match status" value="1"/>
</dbReference>
<dbReference type="RefSeq" id="WP_345228836.1">
    <property type="nucleotide sequence ID" value="NZ_BAAAXE010000015.1"/>
</dbReference>
<reference evidence="3 4" key="1">
    <citation type="submission" date="2024-09" db="EMBL/GenBank/DDBJ databases">
        <authorList>
            <person name="Sun Q."/>
            <person name="Mori K."/>
        </authorList>
    </citation>
    <scope>NUCLEOTIDE SEQUENCE [LARGE SCALE GENOMIC DNA]</scope>
    <source>
        <strain evidence="3 4">JCM 4362</strain>
    </source>
</reference>
<dbReference type="PANTHER" id="PTHR40254">
    <property type="entry name" value="BLR0577 PROTEIN"/>
    <property type="match status" value="1"/>
</dbReference>
<dbReference type="EMBL" id="JBHMCR010000009">
    <property type="protein sequence ID" value="MFB9522087.1"/>
    <property type="molecule type" value="Genomic_DNA"/>
</dbReference>
<name>A0ABV5PFX7_STRCM</name>
<evidence type="ECO:0000256" key="1">
    <source>
        <dbReference type="SAM" id="MobiDB-lite"/>
    </source>
</evidence>
<evidence type="ECO:0000313" key="4">
    <source>
        <dbReference type="Proteomes" id="UP001589718"/>
    </source>
</evidence>
<keyword evidence="4" id="KW-1185">Reference proteome</keyword>
<dbReference type="Pfam" id="PF13454">
    <property type="entry name" value="NAD_binding_9"/>
    <property type="match status" value="1"/>
</dbReference>
<dbReference type="SUPFAM" id="SSF51905">
    <property type="entry name" value="FAD/NAD(P)-binding domain"/>
    <property type="match status" value="1"/>
</dbReference>
<proteinExistence type="predicted"/>
<dbReference type="InterPro" id="IPR052189">
    <property type="entry name" value="L-asp_N-monooxygenase_NS-form"/>
</dbReference>
<sequence>MSVRRLTVCIVGAGPRGLSVLERFCAHERKSASHPAVTVHVVDPARPGAGRVWRTGQPRQLLMNTVASQVTVFTDGSVDMAGPVEAGPSLHEWARELAALTPVEELLGGHDDATLAEARALGADSYPTRAFYGCYLEEMFRRVVCGAPAHLEVRVHRSTAVSLADETPGSGGAQSLLLADGTRLAGLDAVVLALGHVRAEEPGAPDPRAAALGLAHFPPANPADLDLSGIAPGTPVLLRGLGLNFFDHMALFTLGRGGAFSRRPHGLRYHPSGLEPRLYAGSRRGVPYHARGENEKGVDGRHTPLLLTPERIAELTGRHREGPGLSFLRTLWPLIAREVECVYYGTLLASRGRAAERDAFVTAYLAGGDDTDRGGVLERFGIGPADRWCWERTASPHPRHGFTGPDGHRRWLLEHLAQDVRRARAGNVSDPHKAALDVLRDLRNEIRLVVDHGGLDGLSHRDDLDGWYTGLNAFLSIGPPASRIEEMAALIEAGVLDVVGPGLEVDIDEADAAFVARSPLVPGRPVRAHVLIEARLPVTDLRRTADPLLRDLLRSGQCRSYRIPAGRAPEGYETGGLEVTRRPYRLVDALGRAHPRRFAFGVPTEAVHWVTAAGARPGVNSVTLGDADAIAHAVASLTPAAAPRLPAYEDPGVRCPSDDRLTEVTA</sequence>